<name>A0AAE0XWZ1_9GAST</name>
<protein>
    <submittedName>
        <fullName evidence="2">Uncharacterized protein</fullName>
    </submittedName>
</protein>
<keyword evidence="3" id="KW-1185">Reference proteome</keyword>
<feature type="region of interest" description="Disordered" evidence="1">
    <location>
        <begin position="273"/>
        <end position="359"/>
    </location>
</feature>
<feature type="compositionally biased region" description="Polar residues" evidence="1">
    <location>
        <begin position="324"/>
        <end position="337"/>
    </location>
</feature>
<dbReference type="EMBL" id="JAWDGP010007404">
    <property type="protein sequence ID" value="KAK3720710.1"/>
    <property type="molecule type" value="Genomic_DNA"/>
</dbReference>
<feature type="compositionally biased region" description="Basic residues" evidence="1">
    <location>
        <begin position="286"/>
        <end position="295"/>
    </location>
</feature>
<feature type="compositionally biased region" description="Acidic residues" evidence="1">
    <location>
        <begin position="425"/>
        <end position="649"/>
    </location>
</feature>
<reference evidence="2" key="1">
    <citation type="journal article" date="2023" name="G3 (Bethesda)">
        <title>A reference genome for the long-term kleptoplast-retaining sea slug Elysia crispata morphotype clarki.</title>
        <authorList>
            <person name="Eastman K.E."/>
            <person name="Pendleton A.L."/>
            <person name="Shaikh M.A."/>
            <person name="Suttiyut T."/>
            <person name="Ogas R."/>
            <person name="Tomko P."/>
            <person name="Gavelis G."/>
            <person name="Widhalm J.R."/>
            <person name="Wisecaver J.H."/>
        </authorList>
    </citation>
    <scope>NUCLEOTIDE SEQUENCE</scope>
    <source>
        <strain evidence="2">ECLA1</strain>
    </source>
</reference>
<organism evidence="2 3">
    <name type="scientific">Elysia crispata</name>
    <name type="common">lettuce slug</name>
    <dbReference type="NCBI Taxonomy" id="231223"/>
    <lineage>
        <taxon>Eukaryota</taxon>
        <taxon>Metazoa</taxon>
        <taxon>Spiralia</taxon>
        <taxon>Lophotrochozoa</taxon>
        <taxon>Mollusca</taxon>
        <taxon>Gastropoda</taxon>
        <taxon>Heterobranchia</taxon>
        <taxon>Euthyneura</taxon>
        <taxon>Panpulmonata</taxon>
        <taxon>Sacoglossa</taxon>
        <taxon>Placobranchoidea</taxon>
        <taxon>Plakobranchidae</taxon>
        <taxon>Elysia</taxon>
    </lineage>
</organism>
<dbReference type="AlphaFoldDB" id="A0AAE0XWZ1"/>
<feature type="region of interest" description="Disordered" evidence="1">
    <location>
        <begin position="407"/>
        <end position="649"/>
    </location>
</feature>
<sequence>MFFCLLPSSHTVRYGKWYRPPRTPGEAEKMGYRRVNEICKMDTYHGFLYVQRHNDKSRLLFDHNDRLAGIQTAIPGNMYGFNSQNESLQMPSKEIIPPILLSQEQYSSGIQMYTVTAYFKHPSLICSPYTQHTHAGKGLYIQMGYQVERQYEKIPLDANRLTSDWKTGTCLHSMGRHYFKHLTRDMKCESLYPVYLMYNADDQLGGFGWLFQGSPSESRRTPVRWLQLDPSLYRASFDVSMLPPCMFNPDFKIFTIRIYLRNEHTMICPLDDDKKEDQRNREGHGRHGGRGHHRDRINTNNEEVTFRPLHPKPTNASSGGGGNTRTPKYINTRTNNVIVDDAMRERDGPKNSAASAGGLSSPYTFISFALVSTLMCGVFENFFSSFRGAPSRDLGSSSRRVLIRLQSSQRADSIKEQSGGGFDNGNDDAFEDDGDNDDDDDDGDDNHDDDVDGDDKNDDGNDGFEDDGNDGDGDDVDGDDDSDDVNDDDVEDDGNDDNDVTEDDIEDSGNDDNDDVTDDDDVEDDGNDDNDDVTDDDDDVDEDGNDDNYDVTDDDVDVDEDVNEDDDRCDDDDDDDDGDDVDDDGNDDDDDDDDDNGNDDYAADDDGDDDDEYDDDSDGDDGTDEDDDDDDGNDDYYDDDNNDNGDGDDDVIITALTLVKRWRYPYLSGFTMTNEKYANLRADEAQLSDYFNGQSTSQLRIRTSGFREITFDL</sequence>
<comment type="caution">
    <text evidence="2">The sequence shown here is derived from an EMBL/GenBank/DDBJ whole genome shotgun (WGS) entry which is preliminary data.</text>
</comment>
<evidence type="ECO:0000313" key="3">
    <source>
        <dbReference type="Proteomes" id="UP001283361"/>
    </source>
</evidence>
<evidence type="ECO:0000256" key="1">
    <source>
        <dbReference type="SAM" id="MobiDB-lite"/>
    </source>
</evidence>
<proteinExistence type="predicted"/>
<dbReference type="Proteomes" id="UP001283361">
    <property type="component" value="Unassembled WGS sequence"/>
</dbReference>
<evidence type="ECO:0000313" key="2">
    <source>
        <dbReference type="EMBL" id="KAK3720710.1"/>
    </source>
</evidence>
<feature type="compositionally biased region" description="Basic and acidic residues" evidence="1">
    <location>
        <begin position="273"/>
        <end position="285"/>
    </location>
</feature>
<gene>
    <name evidence="2" type="ORF">RRG08_057181</name>
</gene>
<accession>A0AAE0XWZ1</accession>